<reference evidence="1" key="1">
    <citation type="submission" date="2021-06" db="EMBL/GenBank/DDBJ databases">
        <title>Parelaphostrongylus tenuis whole genome reference sequence.</title>
        <authorList>
            <person name="Garwood T.J."/>
            <person name="Larsen P.A."/>
            <person name="Fountain-Jones N.M."/>
            <person name="Garbe J.R."/>
            <person name="Macchietto M.G."/>
            <person name="Kania S.A."/>
            <person name="Gerhold R.W."/>
            <person name="Richards J.E."/>
            <person name="Wolf T.M."/>
        </authorList>
    </citation>
    <scope>NUCLEOTIDE SEQUENCE</scope>
    <source>
        <strain evidence="1">MNPRO001-30</strain>
        <tissue evidence="1">Meninges</tissue>
    </source>
</reference>
<evidence type="ECO:0000313" key="2">
    <source>
        <dbReference type="Proteomes" id="UP001196413"/>
    </source>
</evidence>
<keyword evidence="2" id="KW-1185">Reference proteome</keyword>
<evidence type="ECO:0000313" key="1">
    <source>
        <dbReference type="EMBL" id="KAJ1347940.1"/>
    </source>
</evidence>
<sequence>MPSPNSPPVQLYFPKQCTPENISLFSGFMATIPHLMAHRAKEKYNKDVEARHRDRLHSVGETTEGQLLTHAIFTGLRPIEKVTEEEANKSERSLPFCQSGAYLSNPIDIFVNNRSRFKKNAKFNAEAKTSVRARKSPESRLQRRIRYANALSAWDRVKRQEAEKNSIYRVDGDTISAILNGTSSMSQSTISPFPPKWSSHNASLMGQRNQTCSRKMEKALPFEKWLFFNPSSADLQDSNPFPLVTKVHVT</sequence>
<accession>A0AAD5LWU5</accession>
<protein>
    <submittedName>
        <fullName evidence="1">Uncharacterized protein</fullName>
    </submittedName>
</protein>
<dbReference type="EMBL" id="JAHQIW010000411">
    <property type="protein sequence ID" value="KAJ1347940.1"/>
    <property type="molecule type" value="Genomic_DNA"/>
</dbReference>
<dbReference type="Proteomes" id="UP001196413">
    <property type="component" value="Unassembled WGS sequence"/>
</dbReference>
<comment type="caution">
    <text evidence="1">The sequence shown here is derived from an EMBL/GenBank/DDBJ whole genome shotgun (WGS) entry which is preliminary data.</text>
</comment>
<gene>
    <name evidence="1" type="ORF">KIN20_003127</name>
</gene>
<proteinExistence type="predicted"/>
<name>A0AAD5LWU5_PARTN</name>
<dbReference type="AlphaFoldDB" id="A0AAD5LWU5"/>
<organism evidence="1 2">
    <name type="scientific">Parelaphostrongylus tenuis</name>
    <name type="common">Meningeal worm</name>
    <dbReference type="NCBI Taxonomy" id="148309"/>
    <lineage>
        <taxon>Eukaryota</taxon>
        <taxon>Metazoa</taxon>
        <taxon>Ecdysozoa</taxon>
        <taxon>Nematoda</taxon>
        <taxon>Chromadorea</taxon>
        <taxon>Rhabditida</taxon>
        <taxon>Rhabditina</taxon>
        <taxon>Rhabditomorpha</taxon>
        <taxon>Strongyloidea</taxon>
        <taxon>Metastrongylidae</taxon>
        <taxon>Parelaphostrongylus</taxon>
    </lineage>
</organism>